<evidence type="ECO:0000313" key="5">
    <source>
        <dbReference type="EMBL" id="EDW60235.2"/>
    </source>
</evidence>
<accession>B4LPC6</accession>
<evidence type="ECO:0000256" key="2">
    <source>
        <dbReference type="ARBA" id="ARBA00022490"/>
    </source>
</evidence>
<dbReference type="GO" id="GO:0005737">
    <property type="term" value="C:cytoplasm"/>
    <property type="evidence" value="ECO:0007669"/>
    <property type="project" value="UniProtKB-SubCell"/>
</dbReference>
<dbReference type="GO" id="GO:0000278">
    <property type="term" value="P:mitotic cell cycle"/>
    <property type="evidence" value="ECO:0007669"/>
    <property type="project" value="TreeGrafter"/>
</dbReference>
<dbReference type="STRING" id="7244.B4LPC6"/>
<protein>
    <recommendedName>
        <fullName evidence="7">Spermatogenesis-associated protein 17</fullName>
    </recommendedName>
</protein>
<dbReference type="SMART" id="SM00015">
    <property type="entry name" value="IQ"/>
    <property type="match status" value="3"/>
</dbReference>
<gene>
    <name evidence="5" type="primary">Dvir\GJ20979</name>
    <name evidence="5" type="ORF">Dvir_GJ20979</name>
</gene>
<dbReference type="GO" id="GO:0051295">
    <property type="term" value="P:establishment of meiotic spindle localization"/>
    <property type="evidence" value="ECO:0007669"/>
    <property type="project" value="TreeGrafter"/>
</dbReference>
<comment type="subcellular location">
    <subcellularLocation>
        <location evidence="1">Cytoplasm</location>
    </subcellularLocation>
</comment>
<dbReference type="InterPro" id="IPR027417">
    <property type="entry name" value="P-loop_NTPase"/>
</dbReference>
<proteinExistence type="predicted"/>
<dbReference type="Gene3D" id="1.20.5.190">
    <property type="match status" value="1"/>
</dbReference>
<dbReference type="HOGENOM" id="CLU_059449_0_0_1"/>
<dbReference type="PANTHER" id="PTHR22706">
    <property type="entry name" value="ASSEMBLY FACTOR FOR SPINDLE MICROTUBULES"/>
    <property type="match status" value="1"/>
</dbReference>
<dbReference type="SUPFAM" id="SSF52540">
    <property type="entry name" value="P-loop containing nucleoside triphosphate hydrolases"/>
    <property type="match status" value="1"/>
</dbReference>
<dbReference type="EMBL" id="CH940648">
    <property type="protein sequence ID" value="EDW60235.2"/>
    <property type="molecule type" value="Genomic_DNA"/>
</dbReference>
<dbReference type="Proteomes" id="UP000008792">
    <property type="component" value="Unassembled WGS sequence"/>
</dbReference>
<sequence length="361" mass="43027">MAFFRDQVDQINRRCTHTTNSLLPSYDEEDENESNNQFANSMLSRTPLLIMDYIQFLASRTIQKHWRGYHIRRSAERNHWAAIVIQRWWRGFYVRRNFMKFIEEKLQNVLIQHYNKAATKIQALFRGWWQRHTVHDMTGLHKMQSTAAEDLLTCVAFKLHHLLRTYSIPGVYSLRNSHCLSRVEKLMVSMNYRFHNARAHATIINRKATLERQRTNFKNAKHYTQVPFSGPNYKGNCKPNCDDILASTKDMDRRMYKIIENYEKSQREANLKMARSNLAKRKRHTHSKKILEQKDKSKRDFCGDVIASMRRWSIWDGTKMEKDIFRNPENLENFLDDAFDIMMDLGNCHCKIHVHDVVVCH</sequence>
<dbReference type="GO" id="GO:0005516">
    <property type="term" value="F:calmodulin binding"/>
    <property type="evidence" value="ECO:0007669"/>
    <property type="project" value="UniProtKB-KW"/>
</dbReference>
<evidence type="ECO:0000313" key="6">
    <source>
        <dbReference type="Proteomes" id="UP000008792"/>
    </source>
</evidence>
<dbReference type="GO" id="GO:0007051">
    <property type="term" value="P:spindle organization"/>
    <property type="evidence" value="ECO:0007669"/>
    <property type="project" value="TreeGrafter"/>
</dbReference>
<dbReference type="eggNOG" id="ENOG502QS0S">
    <property type="taxonomic scope" value="Eukaryota"/>
</dbReference>
<keyword evidence="2" id="KW-0963">Cytoplasm</keyword>
<dbReference type="AlphaFoldDB" id="B4LPC6"/>
<evidence type="ECO:0000256" key="3">
    <source>
        <dbReference type="ARBA" id="ARBA00022737"/>
    </source>
</evidence>
<evidence type="ECO:0000256" key="4">
    <source>
        <dbReference type="ARBA" id="ARBA00022860"/>
    </source>
</evidence>
<keyword evidence="6" id="KW-1185">Reference proteome</keyword>
<dbReference type="InterPro" id="IPR000048">
    <property type="entry name" value="IQ_motif_EF-hand-BS"/>
</dbReference>
<dbReference type="InParanoid" id="B4LPC6"/>
<dbReference type="KEGG" id="dvi:6625618"/>
<dbReference type="OrthoDB" id="190375at2759"/>
<keyword evidence="4" id="KW-0112">Calmodulin-binding</keyword>
<dbReference type="InterPro" id="IPR051185">
    <property type="entry name" value="ASPM"/>
</dbReference>
<dbReference type="PROSITE" id="PS50096">
    <property type="entry name" value="IQ"/>
    <property type="match status" value="2"/>
</dbReference>
<reference evidence="5 6" key="1">
    <citation type="journal article" date="2007" name="Nature">
        <title>Evolution of genes and genomes on the Drosophila phylogeny.</title>
        <authorList>
            <consortium name="Drosophila 12 Genomes Consortium"/>
            <person name="Clark A.G."/>
            <person name="Eisen M.B."/>
            <person name="Smith D.R."/>
            <person name="Bergman C.M."/>
            <person name="Oliver B."/>
            <person name="Markow T.A."/>
            <person name="Kaufman T.C."/>
            <person name="Kellis M."/>
            <person name="Gelbart W."/>
            <person name="Iyer V.N."/>
            <person name="Pollard D.A."/>
            <person name="Sackton T.B."/>
            <person name="Larracuente A.M."/>
            <person name="Singh N.D."/>
            <person name="Abad J.P."/>
            <person name="Abt D.N."/>
            <person name="Adryan B."/>
            <person name="Aguade M."/>
            <person name="Akashi H."/>
            <person name="Anderson W.W."/>
            <person name="Aquadro C.F."/>
            <person name="Ardell D.H."/>
            <person name="Arguello R."/>
            <person name="Artieri C.G."/>
            <person name="Barbash D.A."/>
            <person name="Barker D."/>
            <person name="Barsanti P."/>
            <person name="Batterham P."/>
            <person name="Batzoglou S."/>
            <person name="Begun D."/>
            <person name="Bhutkar A."/>
            <person name="Blanco E."/>
            <person name="Bosak S.A."/>
            <person name="Bradley R.K."/>
            <person name="Brand A.D."/>
            <person name="Brent M.R."/>
            <person name="Brooks A.N."/>
            <person name="Brown R.H."/>
            <person name="Butlin R.K."/>
            <person name="Caggese C."/>
            <person name="Calvi B.R."/>
            <person name="Bernardo de Carvalho A."/>
            <person name="Caspi A."/>
            <person name="Castrezana S."/>
            <person name="Celniker S.E."/>
            <person name="Chang J.L."/>
            <person name="Chapple C."/>
            <person name="Chatterji S."/>
            <person name="Chinwalla A."/>
            <person name="Civetta A."/>
            <person name="Clifton S.W."/>
            <person name="Comeron J.M."/>
            <person name="Costello J.C."/>
            <person name="Coyne J.A."/>
            <person name="Daub J."/>
            <person name="David R.G."/>
            <person name="Delcher A.L."/>
            <person name="Delehaunty K."/>
            <person name="Do C.B."/>
            <person name="Ebling H."/>
            <person name="Edwards K."/>
            <person name="Eickbush T."/>
            <person name="Evans J.D."/>
            <person name="Filipski A."/>
            <person name="Findeiss S."/>
            <person name="Freyhult E."/>
            <person name="Fulton L."/>
            <person name="Fulton R."/>
            <person name="Garcia A.C."/>
            <person name="Gardiner A."/>
            <person name="Garfield D.A."/>
            <person name="Garvin B.E."/>
            <person name="Gibson G."/>
            <person name="Gilbert D."/>
            <person name="Gnerre S."/>
            <person name="Godfrey J."/>
            <person name="Good R."/>
            <person name="Gotea V."/>
            <person name="Gravely B."/>
            <person name="Greenberg A.J."/>
            <person name="Griffiths-Jones S."/>
            <person name="Gross S."/>
            <person name="Guigo R."/>
            <person name="Gustafson E.A."/>
            <person name="Haerty W."/>
            <person name="Hahn M.W."/>
            <person name="Halligan D.L."/>
            <person name="Halpern A.L."/>
            <person name="Halter G.M."/>
            <person name="Han M.V."/>
            <person name="Heger A."/>
            <person name="Hillier L."/>
            <person name="Hinrichs A.S."/>
            <person name="Holmes I."/>
            <person name="Hoskins R.A."/>
            <person name="Hubisz M.J."/>
            <person name="Hultmark D."/>
            <person name="Huntley M.A."/>
            <person name="Jaffe D.B."/>
            <person name="Jagadeeshan S."/>
            <person name="Jeck W.R."/>
            <person name="Johnson J."/>
            <person name="Jones C.D."/>
            <person name="Jordan W.C."/>
            <person name="Karpen G.H."/>
            <person name="Kataoka E."/>
            <person name="Keightley P.D."/>
            <person name="Kheradpour P."/>
            <person name="Kirkness E.F."/>
            <person name="Koerich L.B."/>
            <person name="Kristiansen K."/>
            <person name="Kudrna D."/>
            <person name="Kulathinal R.J."/>
            <person name="Kumar S."/>
            <person name="Kwok R."/>
            <person name="Lander E."/>
            <person name="Langley C.H."/>
            <person name="Lapoint R."/>
            <person name="Lazzaro B.P."/>
            <person name="Lee S.J."/>
            <person name="Levesque L."/>
            <person name="Li R."/>
            <person name="Lin C.F."/>
            <person name="Lin M.F."/>
            <person name="Lindblad-Toh K."/>
            <person name="Llopart A."/>
            <person name="Long M."/>
            <person name="Low L."/>
            <person name="Lozovsky E."/>
            <person name="Lu J."/>
            <person name="Luo M."/>
            <person name="Machado C.A."/>
            <person name="Makalowski W."/>
            <person name="Marzo M."/>
            <person name="Matsuda M."/>
            <person name="Matzkin L."/>
            <person name="McAllister B."/>
            <person name="McBride C.S."/>
            <person name="McKernan B."/>
            <person name="McKernan K."/>
            <person name="Mendez-Lago M."/>
            <person name="Minx P."/>
            <person name="Mollenhauer M.U."/>
            <person name="Montooth K."/>
            <person name="Mount S.M."/>
            <person name="Mu X."/>
            <person name="Myers E."/>
            <person name="Negre B."/>
            <person name="Newfeld S."/>
            <person name="Nielsen R."/>
            <person name="Noor M.A."/>
            <person name="O'Grady P."/>
            <person name="Pachter L."/>
            <person name="Papaceit M."/>
            <person name="Parisi M.J."/>
            <person name="Parisi M."/>
            <person name="Parts L."/>
            <person name="Pedersen J.S."/>
            <person name="Pesole G."/>
            <person name="Phillippy A.M."/>
            <person name="Ponting C.P."/>
            <person name="Pop M."/>
            <person name="Porcelli D."/>
            <person name="Powell J.R."/>
            <person name="Prohaska S."/>
            <person name="Pruitt K."/>
            <person name="Puig M."/>
            <person name="Quesneville H."/>
            <person name="Ram K.R."/>
            <person name="Rand D."/>
            <person name="Rasmussen M.D."/>
            <person name="Reed L.K."/>
            <person name="Reenan R."/>
            <person name="Reily A."/>
            <person name="Remington K.A."/>
            <person name="Rieger T.T."/>
            <person name="Ritchie M.G."/>
            <person name="Robin C."/>
            <person name="Rogers Y.H."/>
            <person name="Rohde C."/>
            <person name="Rozas J."/>
            <person name="Rubenfield M.J."/>
            <person name="Ruiz A."/>
            <person name="Russo S."/>
            <person name="Salzberg S.L."/>
            <person name="Sanchez-Gracia A."/>
            <person name="Saranga D.J."/>
            <person name="Sato H."/>
            <person name="Schaeffer S.W."/>
            <person name="Schatz M.C."/>
            <person name="Schlenke T."/>
            <person name="Schwartz R."/>
            <person name="Segarra C."/>
            <person name="Singh R.S."/>
            <person name="Sirot L."/>
            <person name="Sirota M."/>
            <person name="Sisneros N.B."/>
            <person name="Smith C.D."/>
            <person name="Smith T.F."/>
            <person name="Spieth J."/>
            <person name="Stage D.E."/>
            <person name="Stark A."/>
            <person name="Stephan W."/>
            <person name="Strausberg R.L."/>
            <person name="Strempel S."/>
            <person name="Sturgill D."/>
            <person name="Sutton G."/>
            <person name="Sutton G.G."/>
            <person name="Tao W."/>
            <person name="Teichmann S."/>
            <person name="Tobari Y.N."/>
            <person name="Tomimura Y."/>
            <person name="Tsolas J.M."/>
            <person name="Valente V.L."/>
            <person name="Venter E."/>
            <person name="Venter J.C."/>
            <person name="Vicario S."/>
            <person name="Vieira F.G."/>
            <person name="Vilella A.J."/>
            <person name="Villasante A."/>
            <person name="Walenz B."/>
            <person name="Wang J."/>
            <person name="Wasserman M."/>
            <person name="Watts T."/>
            <person name="Wilson D."/>
            <person name="Wilson R.K."/>
            <person name="Wing R.A."/>
            <person name="Wolfner M.F."/>
            <person name="Wong A."/>
            <person name="Wong G.K."/>
            <person name="Wu C.I."/>
            <person name="Wu G."/>
            <person name="Yamamoto D."/>
            <person name="Yang H.P."/>
            <person name="Yang S.P."/>
            <person name="Yorke J.A."/>
            <person name="Yoshida K."/>
            <person name="Zdobnov E."/>
            <person name="Zhang P."/>
            <person name="Zhang Y."/>
            <person name="Zimin A.V."/>
            <person name="Baldwin J."/>
            <person name="Abdouelleil A."/>
            <person name="Abdulkadir J."/>
            <person name="Abebe A."/>
            <person name="Abera B."/>
            <person name="Abreu J."/>
            <person name="Acer S.C."/>
            <person name="Aftuck L."/>
            <person name="Alexander A."/>
            <person name="An P."/>
            <person name="Anderson E."/>
            <person name="Anderson S."/>
            <person name="Arachi H."/>
            <person name="Azer M."/>
            <person name="Bachantsang P."/>
            <person name="Barry A."/>
            <person name="Bayul T."/>
            <person name="Berlin A."/>
            <person name="Bessette D."/>
            <person name="Bloom T."/>
            <person name="Blye J."/>
            <person name="Boguslavskiy L."/>
            <person name="Bonnet C."/>
            <person name="Boukhgalter B."/>
            <person name="Bourzgui I."/>
            <person name="Brown A."/>
            <person name="Cahill P."/>
            <person name="Channer S."/>
            <person name="Cheshatsang Y."/>
            <person name="Chuda L."/>
            <person name="Citroen M."/>
            <person name="Collymore A."/>
            <person name="Cooke P."/>
            <person name="Costello M."/>
            <person name="D'Aco K."/>
            <person name="Daza R."/>
            <person name="De Haan G."/>
            <person name="DeGray S."/>
            <person name="DeMaso C."/>
            <person name="Dhargay N."/>
            <person name="Dooley K."/>
            <person name="Dooley E."/>
            <person name="Doricent M."/>
            <person name="Dorje P."/>
            <person name="Dorjee K."/>
            <person name="Dupes A."/>
            <person name="Elong R."/>
            <person name="Falk J."/>
            <person name="Farina A."/>
            <person name="Faro S."/>
            <person name="Ferguson D."/>
            <person name="Fisher S."/>
            <person name="Foley C.D."/>
            <person name="Franke A."/>
            <person name="Friedrich D."/>
            <person name="Gadbois L."/>
            <person name="Gearin G."/>
            <person name="Gearin C.R."/>
            <person name="Giannoukos G."/>
            <person name="Goode T."/>
            <person name="Graham J."/>
            <person name="Grandbois E."/>
            <person name="Grewal S."/>
            <person name="Gyaltsen K."/>
            <person name="Hafez N."/>
            <person name="Hagos B."/>
            <person name="Hall J."/>
            <person name="Henson C."/>
            <person name="Hollinger A."/>
            <person name="Honan T."/>
            <person name="Huard M.D."/>
            <person name="Hughes L."/>
            <person name="Hurhula B."/>
            <person name="Husby M.E."/>
            <person name="Kamat A."/>
            <person name="Kanga B."/>
            <person name="Kashin S."/>
            <person name="Khazanovich D."/>
            <person name="Kisner P."/>
            <person name="Lance K."/>
            <person name="Lara M."/>
            <person name="Lee W."/>
            <person name="Lennon N."/>
            <person name="Letendre F."/>
            <person name="LeVine R."/>
            <person name="Lipovsky A."/>
            <person name="Liu X."/>
            <person name="Liu J."/>
            <person name="Liu S."/>
            <person name="Lokyitsang T."/>
            <person name="Lokyitsang Y."/>
            <person name="Lubonja R."/>
            <person name="Lui A."/>
            <person name="MacDonald P."/>
            <person name="Magnisalis V."/>
            <person name="Maru K."/>
            <person name="Matthews C."/>
            <person name="McCusker W."/>
            <person name="McDonough S."/>
            <person name="Mehta T."/>
            <person name="Meldrim J."/>
            <person name="Meneus L."/>
            <person name="Mihai O."/>
            <person name="Mihalev A."/>
            <person name="Mihova T."/>
            <person name="Mittelman R."/>
            <person name="Mlenga V."/>
            <person name="Montmayeur A."/>
            <person name="Mulrain L."/>
            <person name="Navidi A."/>
            <person name="Naylor J."/>
            <person name="Negash T."/>
            <person name="Nguyen T."/>
            <person name="Nguyen N."/>
            <person name="Nicol R."/>
            <person name="Norbu C."/>
            <person name="Norbu N."/>
            <person name="Novod N."/>
            <person name="O'Neill B."/>
            <person name="Osman S."/>
            <person name="Markiewicz E."/>
            <person name="Oyono O.L."/>
            <person name="Patti C."/>
            <person name="Phunkhang P."/>
            <person name="Pierre F."/>
            <person name="Priest M."/>
            <person name="Raghuraman S."/>
            <person name="Rege F."/>
            <person name="Reyes R."/>
            <person name="Rise C."/>
            <person name="Rogov P."/>
            <person name="Ross K."/>
            <person name="Ryan E."/>
            <person name="Settipalli S."/>
            <person name="Shea T."/>
            <person name="Sherpa N."/>
            <person name="Shi L."/>
            <person name="Shih D."/>
            <person name="Sparrow T."/>
            <person name="Spaulding J."/>
            <person name="Stalker J."/>
            <person name="Stange-Thomann N."/>
            <person name="Stavropoulos S."/>
            <person name="Stone C."/>
            <person name="Strader C."/>
            <person name="Tesfaye S."/>
            <person name="Thomson T."/>
            <person name="Thoulutsang Y."/>
            <person name="Thoulutsang D."/>
            <person name="Topham K."/>
            <person name="Topping I."/>
            <person name="Tsamla T."/>
            <person name="Vassiliev H."/>
            <person name="Vo A."/>
            <person name="Wangchuk T."/>
            <person name="Wangdi T."/>
            <person name="Weiand M."/>
            <person name="Wilkinson J."/>
            <person name="Wilson A."/>
            <person name="Yadav S."/>
            <person name="Young G."/>
            <person name="Yu Q."/>
            <person name="Zembek L."/>
            <person name="Zhong D."/>
            <person name="Zimmer A."/>
            <person name="Zwirko Z."/>
            <person name="Jaffe D.B."/>
            <person name="Alvarez P."/>
            <person name="Brockman W."/>
            <person name="Butler J."/>
            <person name="Chin C."/>
            <person name="Gnerre S."/>
            <person name="Grabherr M."/>
            <person name="Kleber M."/>
            <person name="Mauceli E."/>
            <person name="MacCallum I."/>
        </authorList>
    </citation>
    <scope>NUCLEOTIDE SEQUENCE [LARGE SCALE GENOMIC DNA]</scope>
    <source>
        <strain evidence="6">Tucson 15010-1051.87</strain>
    </source>
</reference>
<dbReference type="Pfam" id="PF00612">
    <property type="entry name" value="IQ"/>
    <property type="match status" value="3"/>
</dbReference>
<keyword evidence="3" id="KW-0677">Repeat</keyword>
<dbReference type="PANTHER" id="PTHR22706:SF1">
    <property type="entry name" value="ASSEMBLY FACTOR FOR SPINDLE MICROTUBULES"/>
    <property type="match status" value="1"/>
</dbReference>
<dbReference type="GO" id="GO:0000922">
    <property type="term" value="C:spindle pole"/>
    <property type="evidence" value="ECO:0007669"/>
    <property type="project" value="TreeGrafter"/>
</dbReference>
<evidence type="ECO:0008006" key="7">
    <source>
        <dbReference type="Google" id="ProtNLM"/>
    </source>
</evidence>
<name>B4LPC6_DROVI</name>
<organism evidence="5 6">
    <name type="scientific">Drosophila virilis</name>
    <name type="common">Fruit fly</name>
    <dbReference type="NCBI Taxonomy" id="7244"/>
    <lineage>
        <taxon>Eukaryota</taxon>
        <taxon>Metazoa</taxon>
        <taxon>Ecdysozoa</taxon>
        <taxon>Arthropoda</taxon>
        <taxon>Hexapoda</taxon>
        <taxon>Insecta</taxon>
        <taxon>Pterygota</taxon>
        <taxon>Neoptera</taxon>
        <taxon>Endopterygota</taxon>
        <taxon>Diptera</taxon>
        <taxon>Brachycera</taxon>
        <taxon>Muscomorpha</taxon>
        <taxon>Ephydroidea</taxon>
        <taxon>Drosophilidae</taxon>
        <taxon>Drosophila</taxon>
    </lineage>
</organism>
<evidence type="ECO:0000256" key="1">
    <source>
        <dbReference type="ARBA" id="ARBA00004496"/>
    </source>
</evidence>
<dbReference type="CDD" id="cd23766">
    <property type="entry name" value="IQCG"/>
    <property type="match status" value="1"/>
</dbReference>